<dbReference type="GeneID" id="54587124"/>
<organism evidence="1 2">
    <name type="scientific">Trematosphaeria pertusa</name>
    <dbReference type="NCBI Taxonomy" id="390896"/>
    <lineage>
        <taxon>Eukaryota</taxon>
        <taxon>Fungi</taxon>
        <taxon>Dikarya</taxon>
        <taxon>Ascomycota</taxon>
        <taxon>Pezizomycotina</taxon>
        <taxon>Dothideomycetes</taxon>
        <taxon>Pleosporomycetidae</taxon>
        <taxon>Pleosporales</taxon>
        <taxon>Massarineae</taxon>
        <taxon>Trematosphaeriaceae</taxon>
        <taxon>Trematosphaeria</taxon>
    </lineage>
</organism>
<gene>
    <name evidence="1" type="ORF">BU26DRAFT_568701</name>
</gene>
<protein>
    <submittedName>
        <fullName evidence="1">Uncharacterized protein</fullName>
    </submittedName>
</protein>
<sequence>MKSLHSENARAPYPETDVEQLAQEVTPKVIAHWTRLHAIVERHELLIHHLWRKKTKMKRRELLLSAWPNMPEVHRPASFTKRGSFRDGRERDFVDASNWPYINLEDLVEPKALLLFINARARNHPHTFALTELDFVASVTLPIPVSSRGPKSKMRLNGPTDSGSYGTIIEFPHEALAAGFENTRKGLSVADGIKVLWIQERILRFLVEYYERILHDRPAESLTSEDSPDVGTTFADAAAKAPYRARTSLDLPRLKHLVSSLFSAAARDHVWALREDPSYFAEEVEKEKDHSPEMVPDQRDQIHECVKTEAFMSRVLNRVVMQSHTLLIFWDQLLQQMARIEEISRRYPGGIDPVQLKTNDYAKALAETFAVLFTMKIFLEQKYHHDENWTPSRRLFLGHPMAVIGDRRRQKGMECVCHCELQPSYWKLIWKMLDDCEYRSVLNKPLEPWKQLLEKKFEGIVGQGRLGDPSDGKFNYPKHRARNQENVEAMQKAEENLDRFWNYVDDNFQKCTGNSQHETIRRVLTEGGALRRTCP</sequence>
<accession>A0A6A6I2J0</accession>
<dbReference type="PANTHER" id="PTHR40788">
    <property type="entry name" value="CLR5 DOMAIN-CONTAINING PROTEIN-RELATED"/>
    <property type="match status" value="1"/>
</dbReference>
<dbReference type="AlphaFoldDB" id="A0A6A6I2J0"/>
<proteinExistence type="predicted"/>
<dbReference type="OrthoDB" id="2922289at2759"/>
<reference evidence="1" key="1">
    <citation type="journal article" date="2020" name="Stud. Mycol.">
        <title>101 Dothideomycetes genomes: a test case for predicting lifestyles and emergence of pathogens.</title>
        <authorList>
            <person name="Haridas S."/>
            <person name="Albert R."/>
            <person name="Binder M."/>
            <person name="Bloem J."/>
            <person name="Labutti K."/>
            <person name="Salamov A."/>
            <person name="Andreopoulos B."/>
            <person name="Baker S."/>
            <person name="Barry K."/>
            <person name="Bills G."/>
            <person name="Bluhm B."/>
            <person name="Cannon C."/>
            <person name="Castanera R."/>
            <person name="Culley D."/>
            <person name="Daum C."/>
            <person name="Ezra D."/>
            <person name="Gonzalez J."/>
            <person name="Henrissat B."/>
            <person name="Kuo A."/>
            <person name="Liang C."/>
            <person name="Lipzen A."/>
            <person name="Lutzoni F."/>
            <person name="Magnuson J."/>
            <person name="Mondo S."/>
            <person name="Nolan M."/>
            <person name="Ohm R."/>
            <person name="Pangilinan J."/>
            <person name="Park H.-J."/>
            <person name="Ramirez L."/>
            <person name="Alfaro M."/>
            <person name="Sun H."/>
            <person name="Tritt A."/>
            <person name="Yoshinaga Y."/>
            <person name="Zwiers L.-H."/>
            <person name="Turgeon B."/>
            <person name="Goodwin S."/>
            <person name="Spatafora J."/>
            <person name="Crous P."/>
            <person name="Grigoriev I."/>
        </authorList>
    </citation>
    <scope>NUCLEOTIDE SEQUENCE</scope>
    <source>
        <strain evidence="1">CBS 122368</strain>
    </source>
</reference>
<evidence type="ECO:0000313" key="2">
    <source>
        <dbReference type="Proteomes" id="UP000800094"/>
    </source>
</evidence>
<dbReference type="Proteomes" id="UP000800094">
    <property type="component" value="Unassembled WGS sequence"/>
</dbReference>
<dbReference type="PANTHER" id="PTHR40788:SF2">
    <property type="entry name" value="CLR5 DOMAIN-CONTAINING PROTEIN"/>
    <property type="match status" value="1"/>
</dbReference>
<dbReference type="EMBL" id="ML987202">
    <property type="protein sequence ID" value="KAF2244695.1"/>
    <property type="molecule type" value="Genomic_DNA"/>
</dbReference>
<evidence type="ECO:0000313" key="1">
    <source>
        <dbReference type="EMBL" id="KAF2244695.1"/>
    </source>
</evidence>
<name>A0A6A6I2J0_9PLEO</name>
<dbReference type="RefSeq" id="XP_033679699.1">
    <property type="nucleotide sequence ID" value="XM_033833794.1"/>
</dbReference>
<keyword evidence="2" id="KW-1185">Reference proteome</keyword>